<feature type="region of interest" description="Disordered" evidence="1">
    <location>
        <begin position="677"/>
        <end position="697"/>
    </location>
</feature>
<name>A0A7C8QVN0_ORBOL</name>
<evidence type="ECO:0000313" key="4">
    <source>
        <dbReference type="EMBL" id="KAF3224375.1"/>
    </source>
</evidence>
<evidence type="ECO:0000313" key="6">
    <source>
        <dbReference type="Proteomes" id="UP000483672"/>
    </source>
</evidence>
<feature type="signal peptide" evidence="2">
    <location>
        <begin position="1"/>
        <end position="22"/>
    </location>
</feature>
<evidence type="ECO:0000313" key="5">
    <source>
        <dbReference type="Proteomes" id="UP000479691"/>
    </source>
</evidence>
<proteinExistence type="predicted"/>
<feature type="region of interest" description="Disordered" evidence="1">
    <location>
        <begin position="704"/>
        <end position="723"/>
    </location>
</feature>
<comment type="caution">
    <text evidence="4">The sequence shown here is derived from an EMBL/GenBank/DDBJ whole genome shotgun (WGS) entry which is preliminary data.</text>
</comment>
<feature type="region of interest" description="Disordered" evidence="1">
    <location>
        <begin position="267"/>
        <end position="293"/>
    </location>
</feature>
<dbReference type="Proteomes" id="UP000483672">
    <property type="component" value="Unassembled WGS sequence"/>
</dbReference>
<keyword evidence="2" id="KW-0732">Signal</keyword>
<dbReference type="AlphaFoldDB" id="A0A7C8QVN0"/>
<feature type="chain" id="PRO_5036200985" evidence="2">
    <location>
        <begin position="23"/>
        <end position="881"/>
    </location>
</feature>
<protein>
    <submittedName>
        <fullName evidence="4">Uncharacterized protein</fullName>
    </submittedName>
</protein>
<feature type="compositionally biased region" description="Basic and acidic residues" evidence="1">
    <location>
        <begin position="834"/>
        <end position="852"/>
    </location>
</feature>
<dbReference type="EMBL" id="WIPF01000033">
    <property type="protein sequence ID" value="KAF3224375.1"/>
    <property type="molecule type" value="Genomic_DNA"/>
</dbReference>
<evidence type="ECO:0000313" key="3">
    <source>
        <dbReference type="EMBL" id="KAF3168048.1"/>
    </source>
</evidence>
<accession>A0A7C8QVN0</accession>
<dbReference type="Proteomes" id="UP000479691">
    <property type="component" value="Unassembled WGS sequence"/>
</dbReference>
<sequence>MPTSWLLTSLQLGAFLISAVSAQDAVFVDATFPLTTSPNYGKVLRLCYPEDGLNDDIFMVATTNQATCEKLGGGDRWTFFPVETPASEKVSRRGTKAFVYPDTFDYFLLQAPDGRTIHFDSTPDALAGAEKFVLGNLGQPKRYSKAIFTTGHKKRLPRYGDEKGRVFPGDSLQFIGSSARAVGYYKLLITQNEDKSYSLLISTTDPKGSGVLLTAVGDEEPVVEDPESWVDRQARDTTIGGAIGAGNVLPDIEGTYVNEESSILRPAVSRITETQHSRRPKKKKPAAVEPPKPANDIITTEFVEEYPPYEDFTSSNLLTESLGQAVDEEMIAAAQDDLQKPVLNQEGQVNLRNSLLEGADAISDEDIIALSQRNEAIGETGDRSRTTPVVEEPDAEHNEIAAAVEAVQRSQDPLVGYNRDISEAELSGFFPGVSRDEADLSESLGLTTRRLVENKPADESFEDLRANTVVDVSAEDLTPSVDAGVIGVSRGQQSIIAPPNLEVLTEQPNEIEDASPELAQWNDDVLAIEDEESVLSQPPGLGQQPRRASFEEIARQIGASTVSDGMDENEGAVAIIGDEESVIDTLPPLPLSSGMEVGLNLLNDLGGYASDLGLGINLDAQAFLESPRKISSNVNQAATLGDEGTVPYDLKPRKWGQTIAGPSTESVPAIVPLIRPQNQEQQEIPAPELPSLDSMSRSRLSLSSSAYGLNQPPTAPRGRRQLRLANPPYNPAALVTDEQVQPRLLNQPEMTALDTEEMPAQVLAPLLETDESVNVMEQVVIEPEEEKVQTVNEISGEAVNNEEGLNITGRRLQPRRRRQAGQTNEVNTSTSQPTERKPDFWERMAQDLEPARPSRNRASGAGWSQNYGPNGQGGKRNYERR</sequence>
<evidence type="ECO:0000256" key="1">
    <source>
        <dbReference type="SAM" id="MobiDB-lite"/>
    </source>
</evidence>
<reference evidence="5 6" key="1">
    <citation type="submission" date="2019-06" db="EMBL/GenBank/DDBJ databases">
        <authorList>
            <person name="Palmer J.M."/>
        </authorList>
    </citation>
    <scope>NUCLEOTIDE SEQUENCE [LARGE SCALE GENOMIC DNA]</scope>
    <source>
        <strain evidence="4 6">TWF191</strain>
        <strain evidence="3 5">TWF788</strain>
    </source>
</reference>
<feature type="region of interest" description="Disordered" evidence="1">
    <location>
        <begin position="799"/>
        <end position="881"/>
    </location>
</feature>
<organism evidence="4 6">
    <name type="scientific">Orbilia oligospora</name>
    <name type="common">Nematode-trapping fungus</name>
    <name type="synonym">Arthrobotrys oligospora</name>
    <dbReference type="NCBI Taxonomy" id="2813651"/>
    <lineage>
        <taxon>Eukaryota</taxon>
        <taxon>Fungi</taxon>
        <taxon>Dikarya</taxon>
        <taxon>Ascomycota</taxon>
        <taxon>Pezizomycotina</taxon>
        <taxon>Orbiliomycetes</taxon>
        <taxon>Orbiliales</taxon>
        <taxon>Orbiliaceae</taxon>
        <taxon>Orbilia</taxon>
    </lineage>
</organism>
<feature type="compositionally biased region" description="Polar residues" evidence="1">
    <location>
        <begin position="820"/>
        <end position="833"/>
    </location>
</feature>
<gene>
    <name evidence="4" type="ORF">TWF191_006158</name>
    <name evidence="3" type="ORF">TWF788_011023</name>
</gene>
<evidence type="ECO:0000256" key="2">
    <source>
        <dbReference type="SAM" id="SignalP"/>
    </source>
</evidence>
<dbReference type="EMBL" id="JAABOE010000088">
    <property type="protein sequence ID" value="KAF3168048.1"/>
    <property type="molecule type" value="Genomic_DNA"/>
</dbReference>